<dbReference type="PANTHER" id="PTHR34239:SF2">
    <property type="entry name" value="TRANSPOSABLE ELEMENT P TRANSPOSASE_THAP9 CONSERVED DOMAIN-CONTAINING PROTEIN"/>
    <property type="match status" value="1"/>
</dbReference>
<dbReference type="Proteomes" id="UP000479190">
    <property type="component" value="Unassembled WGS sequence"/>
</dbReference>
<sequence length="273" mass="30732">MGRSRKSKSRKEKDRLADEIARLVERRLKRKRRNDYTSSSDESSRSRDSLPERKKRRHIGVTGTKGSRDRSNSSLQDDPPDVNTEVKSAVNESCRNRDQRIVHKQEKLNACMGALAGALTTLLTRKNDDDLLMIEALSDASRLLVDTIHDESAIRRSLILANVNPSLKDTLATTEIDGQLFGKNLSEVMKQAQATGKDVRTLAKKNAIPTNVSEKASKNEKGPSRHLSRKQTRTSNGQRPAAAARDHPRRNDKERPTTQRNKSSYTRSSTKKH</sequence>
<feature type="compositionally biased region" description="Polar residues" evidence="1">
    <location>
        <begin position="258"/>
        <end position="273"/>
    </location>
</feature>
<dbReference type="AlphaFoldDB" id="A0A6H5J3U0"/>
<proteinExistence type="predicted"/>
<feature type="region of interest" description="Disordered" evidence="1">
    <location>
        <begin position="204"/>
        <end position="273"/>
    </location>
</feature>
<dbReference type="OrthoDB" id="7555264at2759"/>
<gene>
    <name evidence="2" type="ORF">TBRA_LOCUS14845</name>
</gene>
<protein>
    <submittedName>
        <fullName evidence="2">Uncharacterized protein</fullName>
    </submittedName>
</protein>
<accession>A0A6H5J3U0</accession>
<feature type="region of interest" description="Disordered" evidence="1">
    <location>
        <begin position="25"/>
        <end position="91"/>
    </location>
</feature>
<organism evidence="2 3">
    <name type="scientific">Trichogramma brassicae</name>
    <dbReference type="NCBI Taxonomy" id="86971"/>
    <lineage>
        <taxon>Eukaryota</taxon>
        <taxon>Metazoa</taxon>
        <taxon>Ecdysozoa</taxon>
        <taxon>Arthropoda</taxon>
        <taxon>Hexapoda</taxon>
        <taxon>Insecta</taxon>
        <taxon>Pterygota</taxon>
        <taxon>Neoptera</taxon>
        <taxon>Endopterygota</taxon>
        <taxon>Hymenoptera</taxon>
        <taxon>Apocrita</taxon>
        <taxon>Proctotrupomorpha</taxon>
        <taxon>Chalcidoidea</taxon>
        <taxon>Trichogrammatidae</taxon>
        <taxon>Trichogramma</taxon>
    </lineage>
</organism>
<evidence type="ECO:0000256" key="1">
    <source>
        <dbReference type="SAM" id="MobiDB-lite"/>
    </source>
</evidence>
<feature type="compositionally biased region" description="Basic and acidic residues" evidence="1">
    <location>
        <begin position="42"/>
        <end position="52"/>
    </location>
</feature>
<evidence type="ECO:0000313" key="2">
    <source>
        <dbReference type="EMBL" id="CAB0043257.1"/>
    </source>
</evidence>
<feature type="compositionally biased region" description="Basic and acidic residues" evidence="1">
    <location>
        <begin position="244"/>
        <end position="257"/>
    </location>
</feature>
<reference evidence="2 3" key="1">
    <citation type="submission" date="2020-02" db="EMBL/GenBank/DDBJ databases">
        <authorList>
            <person name="Ferguson B K."/>
        </authorList>
    </citation>
    <scope>NUCLEOTIDE SEQUENCE [LARGE SCALE GENOMIC DNA]</scope>
</reference>
<dbReference type="PANTHER" id="PTHR34239">
    <property type="entry name" value="APPLE DOMAIN-CONTAINING PROTEIN"/>
    <property type="match status" value="1"/>
</dbReference>
<dbReference type="EMBL" id="CADCXV010001287">
    <property type="protein sequence ID" value="CAB0043257.1"/>
    <property type="molecule type" value="Genomic_DNA"/>
</dbReference>
<keyword evidence="3" id="KW-1185">Reference proteome</keyword>
<evidence type="ECO:0000313" key="3">
    <source>
        <dbReference type="Proteomes" id="UP000479190"/>
    </source>
</evidence>
<name>A0A6H5J3U0_9HYME</name>